<dbReference type="Pfam" id="PF11751">
    <property type="entry name" value="PorP_SprF"/>
    <property type="match status" value="1"/>
</dbReference>
<dbReference type="Proteomes" id="UP001247620">
    <property type="component" value="Unassembled WGS sequence"/>
</dbReference>
<dbReference type="NCBIfam" id="TIGR03519">
    <property type="entry name" value="T9SS_PorP_fam"/>
    <property type="match status" value="1"/>
</dbReference>
<protein>
    <submittedName>
        <fullName evidence="2">Type IX secretion system PorP/SprF family membrane protein</fullName>
    </submittedName>
</protein>
<organism evidence="2 3">
    <name type="scientific">Mucilaginibacter pocheonensis</name>
    <dbReference type="NCBI Taxonomy" id="398050"/>
    <lineage>
        <taxon>Bacteria</taxon>
        <taxon>Pseudomonadati</taxon>
        <taxon>Bacteroidota</taxon>
        <taxon>Sphingobacteriia</taxon>
        <taxon>Sphingobacteriales</taxon>
        <taxon>Sphingobacteriaceae</taxon>
        <taxon>Mucilaginibacter</taxon>
    </lineage>
</organism>
<comment type="caution">
    <text evidence="2">The sequence shown here is derived from an EMBL/GenBank/DDBJ whole genome shotgun (WGS) entry which is preliminary data.</text>
</comment>
<dbReference type="RefSeq" id="WP_310101384.1">
    <property type="nucleotide sequence ID" value="NZ_JAVDUU010000004.1"/>
</dbReference>
<sequence>MKKLVLLILLLFQLALASVVKAQVDPHFSQYYANPLWLNPALTGIIDGDIRINANAKNQWSGIPDGYKTTALSIDSRLGEKTGLGFNILNQSAGTAGYKYLAAYGSYGYGISISADGMQKLHFGIQAGIINRSFDPSKLQLDDQYNPVTGFDPNTPSFEGFATTSATVFDAGAGIFYYDSDPTHTANAFAGVSAAHLTSPADPFTGGSIKSKLAVRFAGHAGIKVKASDNLDIIPHAIYISQQTNTTKALGVYSEVKFAGDNGLILGGMYRIGDAAVTNVGYRLKSFAIGLSYDVNTSALKGATNGHGGFELSLVYVFRRGPINPSVVCPKF</sequence>
<evidence type="ECO:0000313" key="2">
    <source>
        <dbReference type="EMBL" id="MDR6944714.1"/>
    </source>
</evidence>
<proteinExistence type="predicted"/>
<feature type="signal peptide" evidence="1">
    <location>
        <begin position="1"/>
        <end position="22"/>
    </location>
</feature>
<keyword evidence="3" id="KW-1185">Reference proteome</keyword>
<reference evidence="2 3" key="1">
    <citation type="submission" date="2023-07" db="EMBL/GenBank/DDBJ databases">
        <title>Sorghum-associated microbial communities from plants grown in Nebraska, USA.</title>
        <authorList>
            <person name="Schachtman D."/>
        </authorList>
    </citation>
    <scope>NUCLEOTIDE SEQUENCE [LARGE SCALE GENOMIC DNA]</scope>
    <source>
        <strain evidence="2 3">3262</strain>
    </source>
</reference>
<name>A0ABU1THD7_9SPHI</name>
<keyword evidence="1" id="KW-0732">Signal</keyword>
<gene>
    <name evidence="2" type="ORF">J2W55_004574</name>
</gene>
<accession>A0ABU1THD7</accession>
<evidence type="ECO:0000256" key="1">
    <source>
        <dbReference type="SAM" id="SignalP"/>
    </source>
</evidence>
<evidence type="ECO:0000313" key="3">
    <source>
        <dbReference type="Proteomes" id="UP001247620"/>
    </source>
</evidence>
<dbReference type="EMBL" id="JAVDUU010000004">
    <property type="protein sequence ID" value="MDR6944714.1"/>
    <property type="molecule type" value="Genomic_DNA"/>
</dbReference>
<feature type="chain" id="PRO_5046787291" evidence="1">
    <location>
        <begin position="23"/>
        <end position="332"/>
    </location>
</feature>
<dbReference type="InterPro" id="IPR019861">
    <property type="entry name" value="PorP/SprF_Bacteroidetes"/>
</dbReference>